<gene>
    <name evidence="2" type="ORF">DNG_06289</name>
</gene>
<dbReference type="PANTHER" id="PTHR33112">
    <property type="entry name" value="DOMAIN PROTEIN, PUTATIVE-RELATED"/>
    <property type="match status" value="1"/>
</dbReference>
<dbReference type="PANTHER" id="PTHR33112:SF13">
    <property type="entry name" value="HETEROKARYON INCOMPATIBILITY DOMAIN-CONTAINING PROTEIN"/>
    <property type="match status" value="1"/>
</dbReference>
<evidence type="ECO:0000313" key="3">
    <source>
        <dbReference type="Proteomes" id="UP001187682"/>
    </source>
</evidence>
<dbReference type="Proteomes" id="UP001187682">
    <property type="component" value="Unassembled WGS sequence"/>
</dbReference>
<dbReference type="Pfam" id="PF06985">
    <property type="entry name" value="HET"/>
    <property type="match status" value="1"/>
</dbReference>
<evidence type="ECO:0000259" key="1">
    <source>
        <dbReference type="Pfam" id="PF06985"/>
    </source>
</evidence>
<sequence>MDANCRTCQNFKCRSTGYAGVLLSPPPLETLHQSAEQGCVTCDILWIFIKELLKPDLRQDYTFLFIVKNEDHRTLAKIRDDQTVLFTVTGPTKRTERITLYRLQDQPCPWEAVPTAVHVPTSTKSPEALSWVNEKLAACLQSHPTCNATQDFLPTRLVDVGFHTPIVKLTETFGIPPTTLYLALSHCWGPPESITTKLTTANYANYKQGIPISSLPLTFQHAVELARSLSVRYIWIDSLCIIQDDAADWRAEAATMCSVYQHSHLTIAAAASSSGKGGLFYESPMSEATGVLADGRPYSVFARREIKHMDRQFPLLKRGWVLQERVLSPRMVFFGEHELLWECRECQTCQCSPHSGGIETIIEKLSPEAPSTQNKAPPAAETVRRWHDLVEAYTELGLTVPGDIFAAIYGIADCLSPLHDGRLLAGMWEDSMASDLAWRRSIPSAQRLGSWRAPTWSWASIQGPVFWDEVLSLCPAEERFGILRTPRTSDVPPTVGFSDRAIRLRGVVVPLPYGHVRYYLGRKQCYIEDVAVQMDLGEDVYCLRLLHSHGKYTSIVLCRTDPANHVYERIGIAQFTDPGEPYIAAEPVATRYIEEGNKHVREGSPPWWEGGTVVELELI</sequence>
<protein>
    <recommendedName>
        <fullName evidence="1">Heterokaryon incompatibility domain-containing protein</fullName>
    </recommendedName>
</protein>
<evidence type="ECO:0000313" key="2">
    <source>
        <dbReference type="EMBL" id="SPO03606.1"/>
    </source>
</evidence>
<reference evidence="2" key="1">
    <citation type="submission" date="2018-03" db="EMBL/GenBank/DDBJ databases">
        <authorList>
            <person name="Guldener U."/>
        </authorList>
    </citation>
    <scope>NUCLEOTIDE SEQUENCE</scope>
</reference>
<dbReference type="AlphaFoldDB" id="A0AAE8MZC4"/>
<name>A0AAE8MZC4_9PEZI</name>
<proteinExistence type="predicted"/>
<feature type="domain" description="Heterokaryon incompatibility" evidence="1">
    <location>
        <begin position="181"/>
        <end position="324"/>
    </location>
</feature>
<keyword evidence="3" id="KW-1185">Reference proteome</keyword>
<dbReference type="InterPro" id="IPR010730">
    <property type="entry name" value="HET"/>
</dbReference>
<dbReference type="EMBL" id="ONZQ02000008">
    <property type="protein sequence ID" value="SPO03606.1"/>
    <property type="molecule type" value="Genomic_DNA"/>
</dbReference>
<organism evidence="2 3">
    <name type="scientific">Cephalotrichum gorgonifer</name>
    <dbReference type="NCBI Taxonomy" id="2041049"/>
    <lineage>
        <taxon>Eukaryota</taxon>
        <taxon>Fungi</taxon>
        <taxon>Dikarya</taxon>
        <taxon>Ascomycota</taxon>
        <taxon>Pezizomycotina</taxon>
        <taxon>Sordariomycetes</taxon>
        <taxon>Hypocreomycetidae</taxon>
        <taxon>Microascales</taxon>
        <taxon>Microascaceae</taxon>
        <taxon>Cephalotrichum</taxon>
    </lineage>
</organism>
<comment type="caution">
    <text evidence="2">The sequence shown here is derived from an EMBL/GenBank/DDBJ whole genome shotgun (WGS) entry which is preliminary data.</text>
</comment>
<accession>A0AAE8MZC4</accession>